<proteinExistence type="predicted"/>
<dbReference type="Pfam" id="PF12771">
    <property type="entry name" value="SusD-like_2"/>
    <property type="match status" value="1"/>
</dbReference>
<feature type="chain" id="PRO_5028947610" evidence="1">
    <location>
        <begin position="22"/>
        <end position="483"/>
    </location>
</feature>
<dbReference type="RefSeq" id="WP_152757437.1">
    <property type="nucleotide sequence ID" value="NZ_WHLY01000002.1"/>
</dbReference>
<dbReference type="Proteomes" id="UP000479293">
    <property type="component" value="Unassembled WGS sequence"/>
</dbReference>
<accession>A0A7C9BAH3</accession>
<dbReference type="PROSITE" id="PS51257">
    <property type="entry name" value="PROKAR_LIPOPROTEIN"/>
    <property type="match status" value="1"/>
</dbReference>
<dbReference type="AlphaFoldDB" id="A0A7C9BAH3"/>
<name>A0A7C9BAH3_9BACT</name>
<dbReference type="SUPFAM" id="SSF48452">
    <property type="entry name" value="TPR-like"/>
    <property type="match status" value="1"/>
</dbReference>
<evidence type="ECO:0000256" key="1">
    <source>
        <dbReference type="SAM" id="SignalP"/>
    </source>
</evidence>
<organism evidence="2 3">
    <name type="scientific">Salmonirosea aquatica</name>
    <dbReference type="NCBI Taxonomy" id="2654236"/>
    <lineage>
        <taxon>Bacteria</taxon>
        <taxon>Pseudomonadati</taxon>
        <taxon>Bacteroidota</taxon>
        <taxon>Cytophagia</taxon>
        <taxon>Cytophagales</taxon>
        <taxon>Spirosomataceae</taxon>
        <taxon>Salmonirosea</taxon>
    </lineage>
</organism>
<dbReference type="InterPro" id="IPR011990">
    <property type="entry name" value="TPR-like_helical_dom_sf"/>
</dbReference>
<evidence type="ECO:0000313" key="2">
    <source>
        <dbReference type="EMBL" id="MPR32738.1"/>
    </source>
</evidence>
<feature type="signal peptide" evidence="1">
    <location>
        <begin position="1"/>
        <end position="21"/>
    </location>
</feature>
<keyword evidence="1" id="KW-0732">Signal</keyword>
<keyword evidence="3" id="KW-1185">Reference proteome</keyword>
<reference evidence="2 3" key="1">
    <citation type="submission" date="2019-10" db="EMBL/GenBank/DDBJ databases">
        <title>Draft Genome Sequence of Cytophagaceae sp. SJW1-29.</title>
        <authorList>
            <person name="Choi A."/>
        </authorList>
    </citation>
    <scope>NUCLEOTIDE SEQUENCE [LARGE SCALE GENOMIC DNA]</scope>
    <source>
        <strain evidence="2 3">SJW1-29</strain>
    </source>
</reference>
<keyword evidence="2" id="KW-0449">Lipoprotein</keyword>
<evidence type="ECO:0000313" key="3">
    <source>
        <dbReference type="Proteomes" id="UP000479293"/>
    </source>
</evidence>
<protein>
    <submittedName>
        <fullName evidence="2">SusD/RagB family nutrient-binding outer membrane lipoprotein</fullName>
    </submittedName>
</protein>
<comment type="caution">
    <text evidence="2">The sequence shown here is derived from an EMBL/GenBank/DDBJ whole genome shotgun (WGS) entry which is preliminary data.</text>
</comment>
<gene>
    <name evidence="2" type="ORF">GBK04_05055</name>
</gene>
<dbReference type="InterPro" id="IPR041662">
    <property type="entry name" value="SusD-like_2"/>
</dbReference>
<sequence length="483" mass="53514">MKKLWFKAAIASFALVTVVGCNDFGDMNVNPNNPSVPNAASLLTGAERNVGAINGQVGPGGANSAPALYVQHLSDVTYIEDSRYKTINFNYSGWYTGPLNSLQQIINLNTNDETKTAAAAFGSNANQIATARILKAYFYQWITDRWGDIPYTEALKGQENFSPAFDKQQDIYNDLFKEWKEAVAQFDNGPTVKGEIILNGNIARWKKFANSLRLVAALRISEADAAKGAAEFKSALADGVFTSNADNVQYKYLSDLNNENPLYNNYQTNNRKDFAVSSTYVDYLKKVNDPRLPFMASKNILGEYRGVPYGVFPVTWKAQDISLVAPTLSAQTAPINILTYAQILFAQAEAAQRGWITDDAKTLYEAAVKASLQQWMGASYTEDAYTAYIAQPDVAYSAANALERIGTQRWIALFFQGTEAWDSWRRIGFPKLTPAPTTLNGGTDIPVRTAYPTTEFTLNKDNYNAVIARQGADTQYTPVWWDK</sequence>
<dbReference type="EMBL" id="WHLY01000002">
    <property type="protein sequence ID" value="MPR32738.1"/>
    <property type="molecule type" value="Genomic_DNA"/>
</dbReference>
<dbReference type="Gene3D" id="1.25.40.390">
    <property type="match status" value="1"/>
</dbReference>